<dbReference type="Proteomes" id="UP000306113">
    <property type="component" value="Unassembled WGS sequence"/>
</dbReference>
<dbReference type="Pfam" id="PF02770">
    <property type="entry name" value="Acyl-CoA_dh_M"/>
    <property type="match status" value="1"/>
</dbReference>
<keyword evidence="5 7" id="KW-0274">FAD</keyword>
<dbReference type="Gene3D" id="2.40.110.10">
    <property type="entry name" value="Butyryl-CoA Dehydrogenase, subunit A, domain 2"/>
    <property type="match status" value="1"/>
</dbReference>
<evidence type="ECO:0000259" key="10">
    <source>
        <dbReference type="Pfam" id="PF02771"/>
    </source>
</evidence>
<feature type="domain" description="Acyl-CoA dehydrogenase/oxidase N-terminal" evidence="10">
    <location>
        <begin position="7"/>
        <end position="129"/>
    </location>
</feature>
<evidence type="ECO:0000256" key="4">
    <source>
        <dbReference type="ARBA" id="ARBA00022630"/>
    </source>
</evidence>
<dbReference type="InterPro" id="IPR046373">
    <property type="entry name" value="Acyl-CoA_Oxase/DH_mid-dom_sf"/>
</dbReference>
<dbReference type="EMBL" id="SSMD01000006">
    <property type="protein sequence ID" value="THD72931.1"/>
    <property type="molecule type" value="Genomic_DNA"/>
</dbReference>
<dbReference type="InterPro" id="IPR036250">
    <property type="entry name" value="AcylCo_DH-like_C"/>
</dbReference>
<dbReference type="FunFam" id="2.40.110.10:FF:000002">
    <property type="entry name" value="Acyl-CoA dehydrogenase fadE12"/>
    <property type="match status" value="1"/>
</dbReference>
<organism evidence="11 12">
    <name type="scientific">Thalassobius vesicularis</name>
    <dbReference type="NCBI Taxonomy" id="1294297"/>
    <lineage>
        <taxon>Bacteria</taxon>
        <taxon>Pseudomonadati</taxon>
        <taxon>Pseudomonadota</taxon>
        <taxon>Alphaproteobacteria</taxon>
        <taxon>Rhodobacterales</taxon>
        <taxon>Roseobacteraceae</taxon>
        <taxon>Thalassovita</taxon>
    </lineage>
</organism>
<dbReference type="OrthoDB" id="9775090at2"/>
<dbReference type="GO" id="GO:0050660">
    <property type="term" value="F:flavin adenine dinucleotide binding"/>
    <property type="evidence" value="ECO:0007669"/>
    <property type="project" value="InterPro"/>
</dbReference>
<dbReference type="GO" id="GO:0033539">
    <property type="term" value="P:fatty acid beta-oxidation using acyl-CoA dehydrogenase"/>
    <property type="evidence" value="ECO:0007669"/>
    <property type="project" value="TreeGrafter"/>
</dbReference>
<evidence type="ECO:0000259" key="9">
    <source>
        <dbReference type="Pfam" id="PF02770"/>
    </source>
</evidence>
<dbReference type="PANTHER" id="PTHR48083:SF13">
    <property type="entry name" value="ACYL-COA DEHYDROGENASE FAMILY MEMBER 11"/>
    <property type="match status" value="1"/>
</dbReference>
<dbReference type="InterPro" id="IPR050741">
    <property type="entry name" value="Acyl-CoA_dehydrogenase"/>
</dbReference>
<name>A0A4S3M6Y3_9RHOB</name>
<keyword evidence="4 7" id="KW-0285">Flavoprotein</keyword>
<evidence type="ECO:0000313" key="12">
    <source>
        <dbReference type="Proteomes" id="UP000306113"/>
    </source>
</evidence>
<comment type="similarity">
    <text evidence="2 7">Belongs to the acyl-CoA dehydrogenase family.</text>
</comment>
<protein>
    <submittedName>
        <fullName evidence="11">Acyl-CoA dehydrogenase</fullName>
    </submittedName>
</protein>
<dbReference type="InterPro" id="IPR013786">
    <property type="entry name" value="AcylCoA_DH/ox_N"/>
</dbReference>
<comment type="cofactor">
    <cofactor evidence="1 7">
        <name>FAD</name>
        <dbReference type="ChEBI" id="CHEBI:57692"/>
    </cofactor>
</comment>
<dbReference type="Gene3D" id="1.20.140.10">
    <property type="entry name" value="Butyryl-CoA Dehydrogenase, subunit A, domain 3"/>
    <property type="match status" value="1"/>
</dbReference>
<dbReference type="InterPro" id="IPR037069">
    <property type="entry name" value="AcylCoA_DH/ox_N_sf"/>
</dbReference>
<reference evidence="11 12" key="1">
    <citation type="submission" date="2019-04" db="EMBL/GenBank/DDBJ databases">
        <title>Draft genome sequence of Youngimonas vesicularis.</title>
        <authorList>
            <person name="Hameed A."/>
        </authorList>
    </citation>
    <scope>NUCLEOTIDE SEQUENCE [LARGE SCALE GENOMIC DNA]</scope>
    <source>
        <strain evidence="11 12">CC-AMW-E</strain>
    </source>
</reference>
<feature type="domain" description="Acyl-CoA dehydrogenase/oxidase C-terminal" evidence="8">
    <location>
        <begin position="245"/>
        <end position="395"/>
    </location>
</feature>
<comment type="caution">
    <text evidence="11">The sequence shown here is derived from an EMBL/GenBank/DDBJ whole genome shotgun (WGS) entry which is preliminary data.</text>
</comment>
<dbReference type="GO" id="GO:0005737">
    <property type="term" value="C:cytoplasm"/>
    <property type="evidence" value="ECO:0007669"/>
    <property type="project" value="TreeGrafter"/>
</dbReference>
<dbReference type="PANTHER" id="PTHR48083">
    <property type="entry name" value="MEDIUM-CHAIN SPECIFIC ACYL-COA DEHYDROGENASE, MITOCHONDRIAL-RELATED"/>
    <property type="match status" value="1"/>
</dbReference>
<feature type="domain" description="Acyl-CoA oxidase/dehydrogenase middle" evidence="9">
    <location>
        <begin position="133"/>
        <end position="233"/>
    </location>
</feature>
<dbReference type="RefSeq" id="WP_136339828.1">
    <property type="nucleotide sequence ID" value="NZ_SSMD01000006.1"/>
</dbReference>
<comment type="subunit">
    <text evidence="3">Homodimer.</text>
</comment>
<proteinExistence type="inferred from homology"/>
<dbReference type="GO" id="GO:0003995">
    <property type="term" value="F:acyl-CoA dehydrogenase activity"/>
    <property type="evidence" value="ECO:0007669"/>
    <property type="project" value="TreeGrafter"/>
</dbReference>
<evidence type="ECO:0000256" key="7">
    <source>
        <dbReference type="RuleBase" id="RU362125"/>
    </source>
</evidence>
<dbReference type="InterPro" id="IPR009075">
    <property type="entry name" value="AcylCo_DH/oxidase_C"/>
</dbReference>
<evidence type="ECO:0000256" key="1">
    <source>
        <dbReference type="ARBA" id="ARBA00001974"/>
    </source>
</evidence>
<gene>
    <name evidence="11" type="ORF">E7681_13480</name>
</gene>
<evidence type="ECO:0000256" key="2">
    <source>
        <dbReference type="ARBA" id="ARBA00009347"/>
    </source>
</evidence>
<evidence type="ECO:0000259" key="8">
    <source>
        <dbReference type="Pfam" id="PF00441"/>
    </source>
</evidence>
<dbReference type="Pfam" id="PF00441">
    <property type="entry name" value="Acyl-CoA_dh_1"/>
    <property type="match status" value="1"/>
</dbReference>
<evidence type="ECO:0000313" key="11">
    <source>
        <dbReference type="EMBL" id="THD72931.1"/>
    </source>
</evidence>
<dbReference type="InterPro" id="IPR006091">
    <property type="entry name" value="Acyl-CoA_Oxase/DH_mid-dom"/>
</dbReference>
<keyword evidence="6 7" id="KW-0560">Oxidoreductase</keyword>
<evidence type="ECO:0000256" key="6">
    <source>
        <dbReference type="ARBA" id="ARBA00023002"/>
    </source>
</evidence>
<dbReference type="Pfam" id="PF02771">
    <property type="entry name" value="Acyl-CoA_dh_N"/>
    <property type="match status" value="1"/>
</dbReference>
<accession>A0A4S3M6Y3</accession>
<evidence type="ECO:0000256" key="3">
    <source>
        <dbReference type="ARBA" id="ARBA00011738"/>
    </source>
</evidence>
<dbReference type="SUPFAM" id="SSF47203">
    <property type="entry name" value="Acyl-CoA dehydrogenase C-terminal domain-like"/>
    <property type="match status" value="1"/>
</dbReference>
<evidence type="ECO:0000256" key="5">
    <source>
        <dbReference type="ARBA" id="ARBA00022827"/>
    </source>
</evidence>
<dbReference type="InterPro" id="IPR009100">
    <property type="entry name" value="AcylCoA_DH/oxidase_NM_dom_sf"/>
</dbReference>
<dbReference type="Gene3D" id="1.10.540.10">
    <property type="entry name" value="Acyl-CoA dehydrogenase/oxidase, N-terminal domain"/>
    <property type="match status" value="1"/>
</dbReference>
<sequence>MEFTFSEKSLEMQARVRNFMEDHVIPRHRDFVAEQHNGTFTLSFMDDLKALAKSEGLWNMFLPSLKDDEPGTRMSNLDYAPLAEIMGRLPWASEVFNCSAPDTGNMEILHMFGTPEQKEKWLKPLMNGEIRSCFGMTEPDVASSDATNVQTLIRRDGDEYVINGRKWFSTGAASPRCKLCIVMGKTDPDAPRHSQQSMILVPMDTPGITITRNLTVMNHESYESHCEVVYKNVRVPVSNLLGTEGSGFALAQARLGPGRIHHMMRSIGQAELALELMTERALERKTFGKYLHEQGVVMEMIARSRMEIEQARLLVLKAAWMIDNVGAKAAKDEIAMIKVVVPEMHLKVVDRAIQIFGGMGVTGDTPLPDLWTMARSLRLADGPDEVHLRSLGRSLVKAAQNGPMNSHRFYTVPDRASETDIRPGIAAAIAARKAAEAAE</sequence>
<dbReference type="SUPFAM" id="SSF56645">
    <property type="entry name" value="Acyl-CoA dehydrogenase NM domain-like"/>
    <property type="match status" value="1"/>
</dbReference>
<dbReference type="AlphaFoldDB" id="A0A4S3M6Y3"/>
<keyword evidence="12" id="KW-1185">Reference proteome</keyword>